<feature type="domain" description="Big-1" evidence="3">
    <location>
        <begin position="752"/>
        <end position="805"/>
    </location>
</feature>
<dbReference type="InterPro" id="IPR038177">
    <property type="entry name" value="IAT_beta_sf"/>
</dbReference>
<dbReference type="PROSITE" id="PS51127">
    <property type="entry name" value="BIG1"/>
    <property type="match status" value="2"/>
</dbReference>
<dbReference type="Pfam" id="PF02369">
    <property type="entry name" value="Big_1"/>
    <property type="match status" value="4"/>
</dbReference>
<sequence>MGKFKEFKKKTILFLAWLQIFFQFFFPIAINYPASAIGALKQQEPESVFSVDRENSHQSEQVPLEIPFSNTLSSAANSAANGGTKNIANQAISTASGYTTNSIQNWLQQFGTAQVQLNIDNNGKLDGSSLDFLTPLYEDKKSILFTQLGVREQDNRITNNVGAGIRTFTRHWMYGGNAFFDNDLTGKNRRVGIGAEAWADFVKFSTNTYMTSSNWHQSRDFTEYNETAASGFDIRAEGYIPSYPHIGMRTMYEQYYGESVGLFGSDHLQKDPSAVTVGLNYTPIPLVTLNIDHKRGQGALKETKFKVDLRYSFGSAWSKQIDSTQVKNQRILSYSRYDLVNRNNNIVLQYKKKTQQSVFSLDLSVIVDNSPADGLTSNTAIVKAIDASGNPIASTAINWHVTGKAKLKMPISSTDSNGIARIEFTNELAQTVILQAMSGEVTAEKNSQFNQPVVHDIKLDIIQDQSVADNQHNNIAKITITDINNKPIANAPVRWFVSLPAQIVTAQTLTDNNGQALAEFHSAQAATVMLTAESGNKLAQKKSIFVASTDTARINNLTITTDGSVANGSAMNIATTLVEDESGIPLSGIYVSFSSNSPTVVLTPAKQVTDSNGNALISFTNTRAENIMLTAVLDNGHQASATGTFVSHLDKAIINLKLLKDNEPANGIAQDSVEVWIKDDKGNALGDVPLSVTTDSATAILATQNVITGKDGKALVYFSDTVVETVILTIKLDNGLSAKIDSHFIADNNNATATLTAVTDNSVADGVARNQHKLQVLDGKGNAVSGMSVALSSSSTSAVLAESSV</sequence>
<dbReference type="InterPro" id="IPR013783">
    <property type="entry name" value="Ig-like_fold"/>
</dbReference>
<organism evidence="4 5">
    <name type="scientific">Yersinia proxima</name>
    <dbReference type="NCBI Taxonomy" id="2890316"/>
    <lineage>
        <taxon>Bacteria</taxon>
        <taxon>Pseudomonadati</taxon>
        <taxon>Pseudomonadota</taxon>
        <taxon>Gammaproteobacteria</taxon>
        <taxon>Enterobacterales</taxon>
        <taxon>Yersiniaceae</taxon>
        <taxon>Yersinia</taxon>
    </lineage>
</organism>
<dbReference type="SUPFAM" id="SSF49373">
    <property type="entry name" value="Invasin/intimin cell-adhesion fragments"/>
    <property type="match status" value="5"/>
</dbReference>
<gene>
    <name evidence="4" type="ORF">WFP14_13535</name>
</gene>
<accession>A0ABW9F0Y5</accession>
<evidence type="ECO:0000313" key="5">
    <source>
        <dbReference type="Proteomes" id="UP001629523"/>
    </source>
</evidence>
<feature type="transmembrane region" description="Helical" evidence="2">
    <location>
        <begin position="12"/>
        <end position="32"/>
    </location>
</feature>
<dbReference type="InterPro" id="IPR024519">
    <property type="entry name" value="IAT_beta"/>
</dbReference>
<dbReference type="InterPro" id="IPR008964">
    <property type="entry name" value="Invasin/intimin_cell_adhesion"/>
</dbReference>
<dbReference type="EMBL" id="JBBEST010000006">
    <property type="protein sequence ID" value="MFM1347568.1"/>
    <property type="molecule type" value="Genomic_DNA"/>
</dbReference>
<dbReference type="SMART" id="SM00634">
    <property type="entry name" value="BID_1"/>
    <property type="match status" value="4"/>
</dbReference>
<dbReference type="Proteomes" id="UP001629523">
    <property type="component" value="Unassembled WGS sequence"/>
</dbReference>
<dbReference type="InterPro" id="IPR003535">
    <property type="entry name" value="Intimin/invasin_bac"/>
</dbReference>
<evidence type="ECO:0000313" key="4">
    <source>
        <dbReference type="EMBL" id="MFM1347568.1"/>
    </source>
</evidence>
<keyword evidence="5" id="KW-1185">Reference proteome</keyword>
<keyword evidence="2" id="KW-0812">Transmembrane</keyword>
<dbReference type="Pfam" id="PF11924">
    <property type="entry name" value="IAT_beta"/>
    <property type="match status" value="1"/>
</dbReference>
<name>A0ABW9F0Y5_9GAMM</name>
<feature type="non-terminal residue" evidence="4">
    <location>
        <position position="805"/>
    </location>
</feature>
<evidence type="ECO:0000256" key="2">
    <source>
        <dbReference type="SAM" id="Phobius"/>
    </source>
</evidence>
<comment type="caution">
    <text evidence="4">The sequence shown here is derived from an EMBL/GenBank/DDBJ whole genome shotgun (WGS) entry which is preliminary data.</text>
</comment>
<dbReference type="PRINTS" id="PR01369">
    <property type="entry name" value="INTIMIN"/>
</dbReference>
<dbReference type="Gene3D" id="2.60.40.10">
    <property type="entry name" value="Immunoglobulins"/>
    <property type="match status" value="5"/>
</dbReference>
<protein>
    <submittedName>
        <fullName evidence="4">Inverse autotransporter beta domain-containing protein</fullName>
    </submittedName>
</protein>
<dbReference type="PANTHER" id="PTHR39576">
    <property type="entry name" value="ATTACHING AND EFFACING PROTEIN HOMOLOG-RELATED-RELATED"/>
    <property type="match status" value="1"/>
</dbReference>
<dbReference type="InterPro" id="IPR003344">
    <property type="entry name" value="Big_1_dom"/>
</dbReference>
<dbReference type="Gene3D" id="2.40.160.160">
    <property type="entry name" value="Inverse autotransporter, beta-domain"/>
    <property type="match status" value="1"/>
</dbReference>
<reference evidence="4 5" key="1">
    <citation type="journal article" date="2024" name="Infect. Genet. Evol.">
        <title>Characteristics and comparative genome analysis of Yersinia enterocolitica and related species associated with human infections in Switzerland 2019-2023.</title>
        <authorList>
            <person name="Stevens M.J.A."/>
            <person name="Horlbog J.A."/>
            <person name="Diethelm A."/>
            <person name="Stephan R."/>
            <person name="Nuesch-Inderbinen M."/>
        </authorList>
    </citation>
    <scope>NUCLEOTIDE SEQUENCE [LARGE SCALE GENOMIC DNA]</scope>
    <source>
        <strain evidence="4 5">N20-0302</strain>
    </source>
</reference>
<evidence type="ECO:0000259" key="3">
    <source>
        <dbReference type="PROSITE" id="PS51127"/>
    </source>
</evidence>
<comment type="similarity">
    <text evidence="1">Belongs to the intimin/invasin family.</text>
</comment>
<dbReference type="InterPro" id="IPR051715">
    <property type="entry name" value="Intimin-Invasin_domain"/>
</dbReference>
<dbReference type="RefSeq" id="WP_408573625.1">
    <property type="nucleotide sequence ID" value="NZ_JBBEST010000006.1"/>
</dbReference>
<keyword evidence="2" id="KW-1133">Transmembrane helix</keyword>
<dbReference type="PANTHER" id="PTHR39576:SF2">
    <property type="entry name" value="ATTACHING AND EFFACING PROTEIN HOMOLOG-RELATED"/>
    <property type="match status" value="1"/>
</dbReference>
<feature type="domain" description="Big-1" evidence="3">
    <location>
        <begin position="554"/>
        <end position="646"/>
    </location>
</feature>
<evidence type="ECO:0000256" key="1">
    <source>
        <dbReference type="ARBA" id="ARBA00010116"/>
    </source>
</evidence>
<keyword evidence="2" id="KW-0472">Membrane</keyword>
<proteinExistence type="inferred from homology"/>